<keyword evidence="2" id="KW-0808">Transferase</keyword>
<proteinExistence type="inferred from homology"/>
<dbReference type="GO" id="GO:0019878">
    <property type="term" value="P:lysine biosynthetic process via aminoadipic acid"/>
    <property type="evidence" value="ECO:0007669"/>
    <property type="project" value="TreeGrafter"/>
</dbReference>
<sequence>MLDSLSLHVWSLIPAGEDLAAEVAVLADLVDPETRARVARLGGPVEQWSVAAAHALLRGMLSRLAVAPGEAPVPPPAWRLAREDHGRPFLAGPAPVPPALFSLTHTRNLAACALILGPDALRMSLGIDAEAPGRQRDPLPLARRFCHPREAAALAALPAPRRPEAFLGLWTLKEAVAKASGRGLQIGLASFQVEQDPPLLRETGPLPGPPEAWMLVPLEAPPGAALTVACHAPGLAPTILRRALIGTEGLREALTCSREPRSSSTGIDQTKRAQQNGQDQIIN</sequence>
<dbReference type="RefSeq" id="WP_246135479.1">
    <property type="nucleotide sequence ID" value="NZ_BJZO01000044.1"/>
</dbReference>
<dbReference type="InterPro" id="IPR008278">
    <property type="entry name" value="4-PPantetheinyl_Trfase_dom"/>
</dbReference>
<dbReference type="InterPro" id="IPR037143">
    <property type="entry name" value="4-PPantetheinyl_Trfase_dom_sf"/>
</dbReference>
<comment type="caution">
    <text evidence="5">The sequence shown here is derived from an EMBL/GenBank/DDBJ whole genome shotgun (WGS) entry which is preliminary data.</text>
</comment>
<organism evidence="5 6">
    <name type="scientific">Pararhodospirillum oryzae</name>
    <dbReference type="NCBI Taxonomy" id="478448"/>
    <lineage>
        <taxon>Bacteria</taxon>
        <taxon>Pseudomonadati</taxon>
        <taxon>Pseudomonadota</taxon>
        <taxon>Alphaproteobacteria</taxon>
        <taxon>Rhodospirillales</taxon>
        <taxon>Rhodospirillaceae</taxon>
        <taxon>Pararhodospirillum</taxon>
    </lineage>
</organism>
<name>A0A512H8A3_9PROT</name>
<dbReference type="Gene3D" id="3.90.470.20">
    <property type="entry name" value="4'-phosphopantetheinyl transferase domain"/>
    <property type="match status" value="1"/>
</dbReference>
<evidence type="ECO:0000256" key="1">
    <source>
        <dbReference type="ARBA" id="ARBA00010990"/>
    </source>
</evidence>
<dbReference type="AlphaFoldDB" id="A0A512H8A3"/>
<evidence type="ECO:0000313" key="6">
    <source>
        <dbReference type="Proteomes" id="UP000321567"/>
    </source>
</evidence>
<accession>A0A512H8A3</accession>
<dbReference type="GO" id="GO:0000287">
    <property type="term" value="F:magnesium ion binding"/>
    <property type="evidence" value="ECO:0007669"/>
    <property type="project" value="InterPro"/>
</dbReference>
<gene>
    <name evidence="5" type="ORF">ROR02_18080</name>
</gene>
<evidence type="ECO:0000256" key="3">
    <source>
        <dbReference type="SAM" id="MobiDB-lite"/>
    </source>
</evidence>
<evidence type="ECO:0000313" key="5">
    <source>
        <dbReference type="EMBL" id="GEO81677.1"/>
    </source>
</evidence>
<evidence type="ECO:0000259" key="4">
    <source>
        <dbReference type="Pfam" id="PF01648"/>
    </source>
</evidence>
<dbReference type="SUPFAM" id="SSF56214">
    <property type="entry name" value="4'-phosphopantetheinyl transferase"/>
    <property type="match status" value="2"/>
</dbReference>
<dbReference type="GO" id="GO:0005829">
    <property type="term" value="C:cytosol"/>
    <property type="evidence" value="ECO:0007669"/>
    <property type="project" value="TreeGrafter"/>
</dbReference>
<feature type="domain" description="4'-phosphopantetheinyl transferase" evidence="4">
    <location>
        <begin position="124"/>
        <end position="197"/>
    </location>
</feature>
<keyword evidence="6" id="KW-1185">Reference proteome</keyword>
<reference evidence="5 6" key="1">
    <citation type="submission" date="2019-07" db="EMBL/GenBank/DDBJ databases">
        <title>Whole genome shotgun sequence of Rhodospirillum oryzae NBRC 107573.</title>
        <authorList>
            <person name="Hosoyama A."/>
            <person name="Uohara A."/>
            <person name="Ohji S."/>
            <person name="Ichikawa N."/>
        </authorList>
    </citation>
    <scope>NUCLEOTIDE SEQUENCE [LARGE SCALE GENOMIC DNA]</scope>
    <source>
        <strain evidence="5 6">NBRC 107573</strain>
    </source>
</reference>
<evidence type="ECO:0000256" key="2">
    <source>
        <dbReference type="ARBA" id="ARBA00022679"/>
    </source>
</evidence>
<dbReference type="PANTHER" id="PTHR12215">
    <property type="entry name" value="PHOSPHOPANTETHEINE TRANSFERASE"/>
    <property type="match status" value="1"/>
</dbReference>
<comment type="similarity">
    <text evidence="1">Belongs to the P-Pant transferase superfamily. Gsp/Sfp/HetI/AcpT family.</text>
</comment>
<dbReference type="Pfam" id="PF01648">
    <property type="entry name" value="ACPS"/>
    <property type="match status" value="1"/>
</dbReference>
<feature type="compositionally biased region" description="Polar residues" evidence="3">
    <location>
        <begin position="262"/>
        <end position="283"/>
    </location>
</feature>
<dbReference type="InterPro" id="IPR050559">
    <property type="entry name" value="P-Pant_transferase_sf"/>
</dbReference>
<dbReference type="GO" id="GO:0008897">
    <property type="term" value="F:holo-[acyl-carrier-protein] synthase activity"/>
    <property type="evidence" value="ECO:0007669"/>
    <property type="project" value="InterPro"/>
</dbReference>
<dbReference type="EMBL" id="BJZO01000044">
    <property type="protein sequence ID" value="GEO81677.1"/>
    <property type="molecule type" value="Genomic_DNA"/>
</dbReference>
<feature type="region of interest" description="Disordered" evidence="3">
    <location>
        <begin position="255"/>
        <end position="283"/>
    </location>
</feature>
<protein>
    <recommendedName>
        <fullName evidence="4">4'-phosphopantetheinyl transferase domain-containing protein</fullName>
    </recommendedName>
</protein>
<dbReference type="Proteomes" id="UP000321567">
    <property type="component" value="Unassembled WGS sequence"/>
</dbReference>
<dbReference type="PANTHER" id="PTHR12215:SF10">
    <property type="entry name" value="L-AMINOADIPATE-SEMIALDEHYDE DEHYDROGENASE-PHOSPHOPANTETHEINYL TRANSFERASE"/>
    <property type="match status" value="1"/>
</dbReference>